<evidence type="ECO:0000313" key="2">
    <source>
        <dbReference type="Proteomes" id="UP001597405"/>
    </source>
</evidence>
<accession>A0ABW4UB23</accession>
<keyword evidence="2" id="KW-1185">Reference proteome</keyword>
<dbReference type="RefSeq" id="WP_379098200.1">
    <property type="nucleotide sequence ID" value="NZ_JBHUGZ010000007.1"/>
</dbReference>
<organism evidence="1 2">
    <name type="scientific">Mesorhizobium newzealandense</name>
    <dbReference type="NCBI Taxonomy" id="1300302"/>
    <lineage>
        <taxon>Bacteria</taxon>
        <taxon>Pseudomonadati</taxon>
        <taxon>Pseudomonadota</taxon>
        <taxon>Alphaproteobacteria</taxon>
        <taxon>Hyphomicrobiales</taxon>
        <taxon>Phyllobacteriaceae</taxon>
        <taxon>Mesorhizobium</taxon>
    </lineage>
</organism>
<evidence type="ECO:0000313" key="1">
    <source>
        <dbReference type="EMBL" id="MFD1983580.1"/>
    </source>
</evidence>
<proteinExistence type="predicted"/>
<dbReference type="InterPro" id="IPR005493">
    <property type="entry name" value="RraA/RraA-like"/>
</dbReference>
<dbReference type="SUPFAM" id="SSF89562">
    <property type="entry name" value="RraA-like"/>
    <property type="match status" value="1"/>
</dbReference>
<protein>
    <recommendedName>
        <fullName evidence="3">RraA family protein</fullName>
    </recommendedName>
</protein>
<evidence type="ECO:0008006" key="3">
    <source>
        <dbReference type="Google" id="ProtNLM"/>
    </source>
</evidence>
<dbReference type="Pfam" id="PF03737">
    <property type="entry name" value="RraA-like"/>
    <property type="match status" value="1"/>
</dbReference>
<dbReference type="Gene3D" id="3.50.30.40">
    <property type="entry name" value="Ribonuclease E inhibitor RraA/RraA-like"/>
    <property type="match status" value="1"/>
</dbReference>
<comment type="caution">
    <text evidence="1">The sequence shown here is derived from an EMBL/GenBank/DDBJ whole genome shotgun (WGS) entry which is preliminary data.</text>
</comment>
<dbReference type="InterPro" id="IPR036704">
    <property type="entry name" value="RraA/RraA-like_sf"/>
</dbReference>
<dbReference type="EMBL" id="JBHUGZ010000007">
    <property type="protein sequence ID" value="MFD1983580.1"/>
    <property type="molecule type" value="Genomic_DNA"/>
</dbReference>
<gene>
    <name evidence="1" type="ORF">ACFSOZ_12970</name>
</gene>
<name>A0ABW4UB23_9HYPH</name>
<sequence length="137" mass="14405">MGGRWDATLVSALSEPDFRPFSRLHHGRPRPRVVGIEAVGLPIYCAGIIANAPARNGPGTVGFPVVLGGVTISPGDILVGDRDGVAVVPRLAAETVLARLAAVRAAEQALDAQVRQGLEMPDFAEAVLKSDRSRFVD</sequence>
<reference evidence="2" key="1">
    <citation type="journal article" date="2019" name="Int. J. Syst. Evol. Microbiol.">
        <title>The Global Catalogue of Microorganisms (GCM) 10K type strain sequencing project: providing services to taxonomists for standard genome sequencing and annotation.</title>
        <authorList>
            <consortium name="The Broad Institute Genomics Platform"/>
            <consortium name="The Broad Institute Genome Sequencing Center for Infectious Disease"/>
            <person name="Wu L."/>
            <person name="Ma J."/>
        </authorList>
    </citation>
    <scope>NUCLEOTIDE SEQUENCE [LARGE SCALE GENOMIC DNA]</scope>
    <source>
        <strain evidence="2">CGMCC 1.16225</strain>
    </source>
</reference>
<dbReference type="Proteomes" id="UP001597405">
    <property type="component" value="Unassembled WGS sequence"/>
</dbReference>